<dbReference type="InterPro" id="IPR008471">
    <property type="entry name" value="MnmC-like_methylTransf"/>
</dbReference>
<feature type="domain" description="MnmC-like methyltransferase" evidence="1">
    <location>
        <begin position="152"/>
        <end position="225"/>
    </location>
</feature>
<dbReference type="PANTHER" id="PTHR39963">
    <property type="entry name" value="SLL0983 PROTEIN"/>
    <property type="match status" value="1"/>
</dbReference>
<evidence type="ECO:0000259" key="1">
    <source>
        <dbReference type="Pfam" id="PF05430"/>
    </source>
</evidence>
<dbReference type="EMBL" id="FNQC01000002">
    <property type="protein sequence ID" value="SDY69255.1"/>
    <property type="molecule type" value="Genomic_DNA"/>
</dbReference>
<dbReference type="InterPro" id="IPR047785">
    <property type="entry name" value="tRNA_MNMC2"/>
</dbReference>
<name>A0A1H3LZQ2_9BACT</name>
<keyword evidence="2" id="KW-0808">Transferase</keyword>
<dbReference type="Proteomes" id="UP000199663">
    <property type="component" value="Unassembled WGS sequence"/>
</dbReference>
<dbReference type="GO" id="GO:0008168">
    <property type="term" value="F:methyltransferase activity"/>
    <property type="evidence" value="ECO:0007669"/>
    <property type="project" value="UniProtKB-KW"/>
</dbReference>
<keyword evidence="3" id="KW-1185">Reference proteome</keyword>
<gene>
    <name evidence="2" type="ORF">SAMN05444412_102260</name>
</gene>
<protein>
    <submittedName>
        <fullName evidence="2">tRNA U34 5-methylaminomethyl-2-thiouridine-forming methyltransferase MnmC</fullName>
    </submittedName>
</protein>
<accession>A0A1H3LZQ2</accession>
<dbReference type="GO" id="GO:0032259">
    <property type="term" value="P:methylation"/>
    <property type="evidence" value="ECO:0007669"/>
    <property type="project" value="UniProtKB-KW"/>
</dbReference>
<organism evidence="2 3">
    <name type="scientific">Rhodonellum ikkaensis</name>
    <dbReference type="NCBI Taxonomy" id="336829"/>
    <lineage>
        <taxon>Bacteria</taxon>
        <taxon>Pseudomonadati</taxon>
        <taxon>Bacteroidota</taxon>
        <taxon>Cytophagia</taxon>
        <taxon>Cytophagales</taxon>
        <taxon>Cytophagaceae</taxon>
        <taxon>Rhodonellum</taxon>
    </lineage>
</organism>
<proteinExistence type="predicted"/>
<dbReference type="SUPFAM" id="SSF53335">
    <property type="entry name" value="S-adenosyl-L-methionine-dependent methyltransferases"/>
    <property type="match status" value="1"/>
</dbReference>
<dbReference type="InterPro" id="IPR029063">
    <property type="entry name" value="SAM-dependent_MTases_sf"/>
</dbReference>
<dbReference type="PANTHER" id="PTHR39963:SF1">
    <property type="entry name" value="MNMC-LIKE METHYLTRANSFERASE DOMAIN-CONTAINING PROTEIN"/>
    <property type="match status" value="1"/>
</dbReference>
<comment type="caution">
    <text evidence="2">The sequence shown here is derived from an EMBL/GenBank/DDBJ whole genome shotgun (WGS) entry which is preliminary data.</text>
</comment>
<evidence type="ECO:0000313" key="3">
    <source>
        <dbReference type="Proteomes" id="UP000199663"/>
    </source>
</evidence>
<reference evidence="2 3" key="1">
    <citation type="submission" date="2016-10" db="EMBL/GenBank/DDBJ databases">
        <authorList>
            <person name="Varghese N."/>
            <person name="Submissions S."/>
        </authorList>
    </citation>
    <scope>NUCLEOTIDE SEQUENCE [LARGE SCALE GENOMIC DNA]</scope>
    <source>
        <strain evidence="2 3">DSM 17997</strain>
    </source>
</reference>
<evidence type="ECO:0000313" key="2">
    <source>
        <dbReference type="EMBL" id="SDY69255.1"/>
    </source>
</evidence>
<dbReference type="Gene3D" id="3.40.50.150">
    <property type="entry name" value="Vaccinia Virus protein VP39"/>
    <property type="match status" value="1"/>
</dbReference>
<dbReference type="RefSeq" id="WP_019596667.1">
    <property type="nucleotide sequence ID" value="NZ_FNQC01000002.1"/>
</dbReference>
<keyword evidence="2" id="KW-0489">Methyltransferase</keyword>
<dbReference type="NCBIfam" id="NF033855">
    <property type="entry name" value="tRNA_MNMC2"/>
    <property type="match status" value="1"/>
</dbReference>
<dbReference type="Pfam" id="PF05430">
    <property type="entry name" value="Methyltransf_30"/>
    <property type="match status" value="1"/>
</dbReference>
<sequence>MNKEIKIVTTADGSNTLLLPEFDETYHSMEGAFREAIHVFMLYGLEAWLIRNQGVQPIRVFEVGFGTGLNAWLTLVWAEQNKIPVLYHSIEPFPVDKEIYSQLNYTEIDQTIYHFAPYFNRLHEAPWDEGFIASEYFNMKKEKTTLEDAVLYHADVVFYNPFSKKTQAELWDKSILEKVVETMNPNAVLVTPSAENQLRSDLKSLGLEVEILPGPSDKNEMTRARLLV</sequence>